<reference evidence="4 5" key="1">
    <citation type="submission" date="2020-08" db="EMBL/GenBank/DDBJ databases">
        <title>A Genomic Blueprint of the Chicken Gut Microbiome.</title>
        <authorList>
            <person name="Gilroy R."/>
            <person name="Ravi A."/>
            <person name="Getino M."/>
            <person name="Pursley I."/>
            <person name="Horton D.L."/>
            <person name="Alikhan N.-F."/>
            <person name="Baker D."/>
            <person name="Gharbi K."/>
            <person name="Hall N."/>
            <person name="Watson M."/>
            <person name="Adriaenssens E.M."/>
            <person name="Foster-Nyarko E."/>
            <person name="Jarju S."/>
            <person name="Secka A."/>
            <person name="Antonio M."/>
            <person name="Oren A."/>
            <person name="Chaudhuri R."/>
            <person name="La Ragione R.M."/>
            <person name="Hildebrand F."/>
            <person name="Pallen M.J."/>
        </authorList>
    </citation>
    <scope>NUCLEOTIDE SEQUENCE [LARGE SCALE GENOMIC DNA]</scope>
    <source>
        <strain evidence="4 5">Sa4CUA1</strain>
    </source>
</reference>
<dbReference type="EMBL" id="JACSQQ010000007">
    <property type="protein sequence ID" value="MBD7949969.1"/>
    <property type="molecule type" value="Genomic_DNA"/>
</dbReference>
<comment type="caution">
    <text evidence="4">The sequence shown here is derived from an EMBL/GenBank/DDBJ whole genome shotgun (WGS) entry which is preliminary data.</text>
</comment>
<keyword evidence="1" id="KW-0378">Hydrolase</keyword>
<feature type="region of interest" description="Disordered" evidence="2">
    <location>
        <begin position="1"/>
        <end position="52"/>
    </location>
</feature>
<dbReference type="SUPFAM" id="SSF53187">
    <property type="entry name" value="Zn-dependent exopeptidases"/>
    <property type="match status" value="1"/>
</dbReference>
<dbReference type="InterPro" id="IPR050695">
    <property type="entry name" value="N-acetylmuramoyl_amidase_3"/>
</dbReference>
<dbReference type="Gene3D" id="3.40.630.40">
    <property type="entry name" value="Zn-dependent exopeptidases"/>
    <property type="match status" value="1"/>
</dbReference>
<dbReference type="PANTHER" id="PTHR30404">
    <property type="entry name" value="N-ACETYLMURAMOYL-L-ALANINE AMIDASE"/>
    <property type="match status" value="1"/>
</dbReference>
<evidence type="ECO:0000313" key="5">
    <source>
        <dbReference type="Proteomes" id="UP000641803"/>
    </source>
</evidence>
<dbReference type="Proteomes" id="UP000641803">
    <property type="component" value="Unassembled WGS sequence"/>
</dbReference>
<evidence type="ECO:0000256" key="1">
    <source>
        <dbReference type="ARBA" id="ARBA00022801"/>
    </source>
</evidence>
<evidence type="ECO:0000256" key="2">
    <source>
        <dbReference type="SAM" id="MobiDB-lite"/>
    </source>
</evidence>
<name>A0ABR8RQA2_9CELL</name>
<proteinExistence type="predicted"/>
<evidence type="ECO:0000259" key="3">
    <source>
        <dbReference type="SMART" id="SM00646"/>
    </source>
</evidence>
<dbReference type="SMART" id="SM00646">
    <property type="entry name" value="Ami_3"/>
    <property type="match status" value="1"/>
</dbReference>
<organism evidence="4 5">
    <name type="scientific">Oerskovia rustica</name>
    <dbReference type="NCBI Taxonomy" id="2762237"/>
    <lineage>
        <taxon>Bacteria</taxon>
        <taxon>Bacillati</taxon>
        <taxon>Actinomycetota</taxon>
        <taxon>Actinomycetes</taxon>
        <taxon>Micrococcales</taxon>
        <taxon>Cellulomonadaceae</taxon>
        <taxon>Oerskovia</taxon>
    </lineage>
</organism>
<accession>A0ABR8RQA2</accession>
<gene>
    <name evidence="4" type="ORF">H9652_06075</name>
</gene>
<evidence type="ECO:0000313" key="4">
    <source>
        <dbReference type="EMBL" id="MBD7949969.1"/>
    </source>
</evidence>
<dbReference type="PANTHER" id="PTHR30404:SF0">
    <property type="entry name" value="N-ACETYLMURAMOYL-L-ALANINE AMIDASE AMIC"/>
    <property type="match status" value="1"/>
</dbReference>
<dbReference type="Pfam" id="PF01520">
    <property type="entry name" value="Amidase_3"/>
    <property type="match status" value="1"/>
</dbReference>
<dbReference type="CDD" id="cd02696">
    <property type="entry name" value="MurNAc-LAA"/>
    <property type="match status" value="1"/>
</dbReference>
<keyword evidence="5" id="KW-1185">Reference proteome</keyword>
<protein>
    <submittedName>
        <fullName evidence="4">N-acetylmuramoyl-L-alanine amidase</fullName>
    </submittedName>
</protein>
<feature type="domain" description="MurNAc-LAA" evidence="3">
    <location>
        <begin position="106"/>
        <end position="235"/>
    </location>
</feature>
<dbReference type="InterPro" id="IPR002508">
    <property type="entry name" value="MurNAc-LAA_cat"/>
</dbReference>
<feature type="compositionally biased region" description="Low complexity" evidence="2">
    <location>
        <begin position="1"/>
        <end position="15"/>
    </location>
</feature>
<sequence>MPGGPSAASTAPGGTPLAGLTVALDPGHNGANATAPRQVGAPVPDGRGGTKACNTAGTSTDDGYPEHAFAWDVAARTAASLEALGARVVLTRPDDEGVGPCVDVRGAFAQEAGADVLVSVHANGTEDRSVRGFFVIVADPPPVVEQDPAAREANAAESDALAGDMVEALVAAGFAPSPLFPDGVSRRADLATLNLAERPAVLLELGEMRNAEEAAVMTSDEGRQRYADAVAAGLVAWVAGAAR</sequence>